<gene>
    <name evidence="3" type="ORF">EA462_03970</name>
</gene>
<name>A0A3N6M747_9EURY</name>
<proteinExistence type="predicted"/>
<evidence type="ECO:0000313" key="3">
    <source>
        <dbReference type="EMBL" id="RQG91161.1"/>
    </source>
</evidence>
<protein>
    <submittedName>
        <fullName evidence="3">Uncharacterized protein</fullName>
    </submittedName>
</protein>
<feature type="compositionally biased region" description="Basic and acidic residues" evidence="1">
    <location>
        <begin position="62"/>
        <end position="78"/>
    </location>
</feature>
<dbReference type="AlphaFoldDB" id="A0A3N6M747"/>
<feature type="region of interest" description="Disordered" evidence="1">
    <location>
        <begin position="48"/>
        <end position="78"/>
    </location>
</feature>
<comment type="caution">
    <text evidence="3">The sequence shown here is derived from an EMBL/GenBank/DDBJ whole genome shotgun (WGS) entry which is preliminary data.</text>
</comment>
<evidence type="ECO:0000256" key="2">
    <source>
        <dbReference type="SAM" id="Phobius"/>
    </source>
</evidence>
<keyword evidence="2" id="KW-0812">Transmembrane</keyword>
<reference evidence="3 4" key="1">
    <citation type="submission" date="2018-10" db="EMBL/GenBank/DDBJ databases">
        <title>Natrarchaeobius chitinivorans gen. nov., sp. nov., and Natrarchaeobius haloalkaliphilus sp. nov., alkaliphilic, chitin-utilizing haloarchaea from hypersaline alkaline lakes.</title>
        <authorList>
            <person name="Sorokin D.Y."/>
            <person name="Elcheninov A.G."/>
            <person name="Kostrikina N.A."/>
            <person name="Bale N.J."/>
            <person name="Sinninghe Damste J.S."/>
            <person name="Khijniak T.V."/>
            <person name="Kublanov I.V."/>
            <person name="Toshchakov S.V."/>
        </authorList>
    </citation>
    <scope>NUCLEOTIDE SEQUENCE [LARGE SCALE GENOMIC DNA]</scope>
    <source>
        <strain evidence="3 4">AArcht-Sl</strain>
    </source>
</reference>
<dbReference type="EMBL" id="REFY01000002">
    <property type="protein sequence ID" value="RQG91161.1"/>
    <property type="molecule type" value="Genomic_DNA"/>
</dbReference>
<dbReference type="RefSeq" id="WP_124177278.1">
    <property type="nucleotide sequence ID" value="NZ_REFY01000002.1"/>
</dbReference>
<keyword evidence="2" id="KW-0472">Membrane</keyword>
<organism evidence="3 4">
    <name type="scientific">Natrarchaeobius halalkaliphilus</name>
    <dbReference type="NCBI Taxonomy" id="1679091"/>
    <lineage>
        <taxon>Archaea</taxon>
        <taxon>Methanobacteriati</taxon>
        <taxon>Methanobacteriota</taxon>
        <taxon>Stenosarchaea group</taxon>
        <taxon>Halobacteria</taxon>
        <taxon>Halobacteriales</taxon>
        <taxon>Natrialbaceae</taxon>
        <taxon>Natrarchaeobius</taxon>
    </lineage>
</organism>
<sequence length="78" mass="8759">MPLPGDVITILAALFLLFGIPAILFSLIFLYTGYIRYDANRYLEQLETEQGEKSVESGGATETDRTRIESESQRDAEN</sequence>
<feature type="transmembrane region" description="Helical" evidence="2">
    <location>
        <begin position="6"/>
        <end position="31"/>
    </location>
</feature>
<keyword evidence="2" id="KW-1133">Transmembrane helix</keyword>
<evidence type="ECO:0000313" key="4">
    <source>
        <dbReference type="Proteomes" id="UP000273828"/>
    </source>
</evidence>
<dbReference type="OrthoDB" id="170889at2157"/>
<accession>A0A3N6M747</accession>
<keyword evidence="4" id="KW-1185">Reference proteome</keyword>
<evidence type="ECO:0000256" key="1">
    <source>
        <dbReference type="SAM" id="MobiDB-lite"/>
    </source>
</evidence>
<dbReference type="Proteomes" id="UP000273828">
    <property type="component" value="Unassembled WGS sequence"/>
</dbReference>